<dbReference type="Proteomes" id="UP000266172">
    <property type="component" value="Unassembled WGS sequence"/>
</dbReference>
<dbReference type="AlphaFoldDB" id="A0A174GR92"/>
<accession>A0A174GR92</accession>
<reference evidence="1 2" key="1">
    <citation type="submission" date="2018-08" db="EMBL/GenBank/DDBJ databases">
        <title>A genome reference for cultivated species of the human gut microbiota.</title>
        <authorList>
            <person name="Zou Y."/>
            <person name="Xue W."/>
            <person name="Luo G."/>
        </authorList>
    </citation>
    <scope>NUCLEOTIDE SEQUENCE [LARGE SCALE GENOMIC DNA]</scope>
    <source>
        <strain evidence="1 2">AF22-12AC</strain>
    </source>
</reference>
<organism evidence="1 2">
    <name type="scientific">Roseburia hominis</name>
    <dbReference type="NCBI Taxonomy" id="301301"/>
    <lineage>
        <taxon>Bacteria</taxon>
        <taxon>Bacillati</taxon>
        <taxon>Bacillota</taxon>
        <taxon>Clostridia</taxon>
        <taxon>Lachnospirales</taxon>
        <taxon>Lachnospiraceae</taxon>
        <taxon>Roseburia</taxon>
    </lineage>
</organism>
<proteinExistence type="predicted"/>
<name>A0A174GR92_9FIRM</name>
<gene>
    <name evidence="1" type="ORF">DWX93_04300</name>
</gene>
<dbReference type="InterPro" id="IPR018708">
    <property type="entry name" value="DUF2225"/>
</dbReference>
<evidence type="ECO:0000313" key="2">
    <source>
        <dbReference type="Proteomes" id="UP000266172"/>
    </source>
</evidence>
<dbReference type="EMBL" id="QRVL01000001">
    <property type="protein sequence ID" value="RGS42538.1"/>
    <property type="molecule type" value="Genomic_DNA"/>
</dbReference>
<comment type="caution">
    <text evidence="1">The sequence shown here is derived from an EMBL/GenBank/DDBJ whole genome shotgun (WGS) entry which is preliminary data.</text>
</comment>
<dbReference type="Pfam" id="PF09986">
    <property type="entry name" value="DUF2225"/>
    <property type="match status" value="1"/>
</dbReference>
<dbReference type="RefSeq" id="WP_055231903.1">
    <property type="nucleotide sequence ID" value="NZ_CAKMUY010000010.1"/>
</dbReference>
<sequence length="284" mass="32649">MNLLSGLEKFGLKAEDTTNLFAEEKKEVVGEDGTKQEAVPTEDSFLLDKAVRCAVCDKVFKTKMIKSGRLKRLESDMDLRPRYEHIDTLKYSVISCPYCGYTAITRYFEHLSSMQVKMIKEKICVNFKPADNVEPTLIDYDTAIERYKLALFNTIVKKGKNSEKAYTCLNLAWLLRGKRESLDAKDPKMAEQIKECREQEEAFYAQAYEGFTKAVSTETYPMCGMDECTMDYLLATMAYHYKKYDVASKCIARILQSAAASKKMKDRAYELKERIVEEIKRSKA</sequence>
<evidence type="ECO:0000313" key="1">
    <source>
        <dbReference type="EMBL" id="RGS42538.1"/>
    </source>
</evidence>
<protein>
    <submittedName>
        <fullName evidence="1">DUF2225 domain-containing protein</fullName>
    </submittedName>
</protein>